<dbReference type="SUPFAM" id="SSF53850">
    <property type="entry name" value="Periplasmic binding protein-like II"/>
    <property type="match status" value="1"/>
</dbReference>
<dbReference type="EMBL" id="JANGEW010000001">
    <property type="protein sequence ID" value="MCQ5341618.1"/>
    <property type="molecule type" value="Genomic_DNA"/>
</dbReference>
<comment type="caution">
    <text evidence="6">The sequence shown here is derived from an EMBL/GenBank/DDBJ whole genome shotgun (WGS) entry which is preliminary data.</text>
</comment>
<dbReference type="Gene3D" id="3.40.190.290">
    <property type="match status" value="1"/>
</dbReference>
<dbReference type="PROSITE" id="PS50931">
    <property type="entry name" value="HTH_LYSR"/>
    <property type="match status" value="1"/>
</dbReference>
<dbReference type="Pfam" id="PF00126">
    <property type="entry name" value="HTH_1"/>
    <property type="match status" value="1"/>
</dbReference>
<organism evidence="6 7">
    <name type="scientific">Megasphaera massiliensis</name>
    <dbReference type="NCBI Taxonomy" id="1232428"/>
    <lineage>
        <taxon>Bacteria</taxon>
        <taxon>Bacillati</taxon>
        <taxon>Bacillota</taxon>
        <taxon>Negativicutes</taxon>
        <taxon>Veillonellales</taxon>
        <taxon>Veillonellaceae</taxon>
        <taxon>Megasphaera</taxon>
    </lineage>
</organism>
<comment type="similarity">
    <text evidence="1">Belongs to the LysR transcriptional regulatory family.</text>
</comment>
<dbReference type="InterPro" id="IPR036390">
    <property type="entry name" value="WH_DNA-bd_sf"/>
</dbReference>
<evidence type="ECO:0000259" key="5">
    <source>
        <dbReference type="PROSITE" id="PS50931"/>
    </source>
</evidence>
<name>A0ABT1SP35_9FIRM</name>
<gene>
    <name evidence="6" type="ORF">NE675_01015</name>
</gene>
<evidence type="ECO:0000256" key="1">
    <source>
        <dbReference type="ARBA" id="ARBA00009437"/>
    </source>
</evidence>
<dbReference type="InterPro" id="IPR050950">
    <property type="entry name" value="HTH-type_LysR_regulators"/>
</dbReference>
<keyword evidence="7" id="KW-1185">Reference proteome</keyword>
<evidence type="ECO:0000256" key="2">
    <source>
        <dbReference type="ARBA" id="ARBA00023015"/>
    </source>
</evidence>
<keyword evidence="2" id="KW-0805">Transcription regulation</keyword>
<reference evidence="6 7" key="1">
    <citation type="submission" date="2022-06" db="EMBL/GenBank/DDBJ databases">
        <title>Isolation of gut microbiota from human fecal samples.</title>
        <authorList>
            <person name="Pamer E.G."/>
            <person name="Barat B."/>
            <person name="Waligurski E."/>
            <person name="Medina S."/>
            <person name="Paddock L."/>
            <person name="Mostad J."/>
        </authorList>
    </citation>
    <scope>NUCLEOTIDE SEQUENCE [LARGE SCALE GENOMIC DNA]</scope>
    <source>
        <strain evidence="6 7">DFI.1.1</strain>
    </source>
</reference>
<keyword evidence="4" id="KW-0804">Transcription</keyword>
<evidence type="ECO:0000256" key="4">
    <source>
        <dbReference type="ARBA" id="ARBA00023163"/>
    </source>
</evidence>
<keyword evidence="3" id="KW-0238">DNA-binding</keyword>
<dbReference type="PANTHER" id="PTHR30419:SF8">
    <property type="entry name" value="NITROGEN ASSIMILATION TRANSCRIPTIONAL ACTIVATOR-RELATED"/>
    <property type="match status" value="1"/>
</dbReference>
<proteinExistence type="inferred from homology"/>
<dbReference type="Gene3D" id="1.10.10.10">
    <property type="entry name" value="Winged helix-like DNA-binding domain superfamily/Winged helix DNA-binding domain"/>
    <property type="match status" value="1"/>
</dbReference>
<feature type="domain" description="HTH lysR-type" evidence="5">
    <location>
        <begin position="1"/>
        <end position="58"/>
    </location>
</feature>
<dbReference type="InterPro" id="IPR005119">
    <property type="entry name" value="LysR_subst-bd"/>
</dbReference>
<dbReference type="PANTHER" id="PTHR30419">
    <property type="entry name" value="HTH-TYPE TRANSCRIPTIONAL REGULATOR YBHD"/>
    <property type="match status" value="1"/>
</dbReference>
<dbReference type="InterPro" id="IPR036388">
    <property type="entry name" value="WH-like_DNA-bd_sf"/>
</dbReference>
<protein>
    <submittedName>
        <fullName evidence="6">LysR family transcriptional regulator</fullName>
    </submittedName>
</protein>
<evidence type="ECO:0000313" key="7">
    <source>
        <dbReference type="Proteomes" id="UP001206692"/>
    </source>
</evidence>
<dbReference type="Proteomes" id="UP001206692">
    <property type="component" value="Unassembled WGS sequence"/>
</dbReference>
<evidence type="ECO:0000313" key="6">
    <source>
        <dbReference type="EMBL" id="MCQ5341618.1"/>
    </source>
</evidence>
<dbReference type="SUPFAM" id="SSF46785">
    <property type="entry name" value="Winged helix' DNA-binding domain"/>
    <property type="match status" value="1"/>
</dbReference>
<dbReference type="RefSeq" id="WP_062412783.1">
    <property type="nucleotide sequence ID" value="NZ_JAJCIO010000001.1"/>
</dbReference>
<dbReference type="InterPro" id="IPR000847">
    <property type="entry name" value="LysR_HTH_N"/>
</dbReference>
<sequence length="311" mass="34549">MDIQNLQTFLAVAKLGSFTKAAEQNFISATAVMKQINKLESELGCTLLERSSAGIRLKPEGEVFLTYAQQLIELAHQAYLACHATTNHVFTLRLGTSLLHPSRPFLSIWNRIKGHLPQYSLTIVPLPSDLVTQNREYEALGKSCDILIGTFDQATTHTLVDAIPLGSYRFSIAVRSDNPLAEKESLAIKDLESQHLLMVPRGISHKNDLLRDRMEKELSHCQILETPGRYSLDTFNAAIDKNAALINLTPWEDIHPGLVSIPLQTDITVDYGILAAKNAPSQVKEFLSTIRYQILTQMGEYGPVTPVDKSP</sequence>
<dbReference type="Pfam" id="PF03466">
    <property type="entry name" value="LysR_substrate"/>
    <property type="match status" value="1"/>
</dbReference>
<evidence type="ECO:0000256" key="3">
    <source>
        <dbReference type="ARBA" id="ARBA00023125"/>
    </source>
</evidence>
<accession>A0ABT1SP35</accession>